<organism evidence="2 3">
    <name type="scientific">Kibdelosporangium lantanae</name>
    <dbReference type="NCBI Taxonomy" id="1497396"/>
    <lineage>
        <taxon>Bacteria</taxon>
        <taxon>Bacillati</taxon>
        <taxon>Actinomycetota</taxon>
        <taxon>Actinomycetes</taxon>
        <taxon>Pseudonocardiales</taxon>
        <taxon>Pseudonocardiaceae</taxon>
        <taxon>Kibdelosporangium</taxon>
    </lineage>
</organism>
<sequence>AADLADRMAESYGDFDPSGWEPPDHWLPATTVPLRHPLRVVPTPGHTRGHVVYVDESRGLMFSGDHVLPRITPSIGFELGEPGRPLRDYLDSLALVTTLPDTRLLPAHGPTTPSTHTRVKELLAHHDNRLAEAENALTTGAHDGHSIASHLTWTNRSVRFEDLNDFNQMLAVNETIAHLDVLVDRNRANLSEVNGVAHYTPPN</sequence>
<dbReference type="InterPro" id="IPR050662">
    <property type="entry name" value="Sec-metab_biosynth-thioest"/>
</dbReference>
<dbReference type="PANTHER" id="PTHR23131">
    <property type="entry name" value="ENDORIBONUCLEASE LACTB2"/>
    <property type="match status" value="1"/>
</dbReference>
<evidence type="ECO:0000313" key="3">
    <source>
        <dbReference type="Proteomes" id="UP001597045"/>
    </source>
</evidence>
<dbReference type="InterPro" id="IPR036866">
    <property type="entry name" value="RibonucZ/Hydroxyglut_hydro"/>
</dbReference>
<gene>
    <name evidence="2" type="ORF">ACFQ1S_14795</name>
</gene>
<evidence type="ECO:0000259" key="1">
    <source>
        <dbReference type="Pfam" id="PF00753"/>
    </source>
</evidence>
<accession>A0ABW3M805</accession>
<dbReference type="Gene3D" id="1.10.10.10">
    <property type="entry name" value="Winged helix-like DNA-binding domain superfamily/Winged helix DNA-binding domain"/>
    <property type="match status" value="1"/>
</dbReference>
<protein>
    <submittedName>
        <fullName evidence="2">MBL fold metallo-hydrolase</fullName>
    </submittedName>
</protein>
<keyword evidence="3" id="KW-1185">Reference proteome</keyword>
<dbReference type="Gene3D" id="3.60.15.10">
    <property type="entry name" value="Ribonuclease Z/Hydroxyacylglutathione hydrolase-like"/>
    <property type="match status" value="1"/>
</dbReference>
<reference evidence="3" key="1">
    <citation type="journal article" date="2019" name="Int. J. Syst. Evol. Microbiol.">
        <title>The Global Catalogue of Microorganisms (GCM) 10K type strain sequencing project: providing services to taxonomists for standard genome sequencing and annotation.</title>
        <authorList>
            <consortium name="The Broad Institute Genomics Platform"/>
            <consortium name="The Broad Institute Genome Sequencing Center for Infectious Disease"/>
            <person name="Wu L."/>
            <person name="Ma J."/>
        </authorList>
    </citation>
    <scope>NUCLEOTIDE SEQUENCE [LARGE SCALE GENOMIC DNA]</scope>
    <source>
        <strain evidence="3">JCM 31486</strain>
    </source>
</reference>
<dbReference type="InterPro" id="IPR036388">
    <property type="entry name" value="WH-like_DNA-bd_sf"/>
</dbReference>
<dbReference type="SUPFAM" id="SSF56281">
    <property type="entry name" value="Metallo-hydrolase/oxidoreductase"/>
    <property type="match status" value="1"/>
</dbReference>
<proteinExistence type="predicted"/>
<comment type="caution">
    <text evidence="2">The sequence shown here is derived from an EMBL/GenBank/DDBJ whole genome shotgun (WGS) entry which is preliminary data.</text>
</comment>
<dbReference type="PANTHER" id="PTHR23131:SF4">
    <property type="entry name" value="METALLO-BETA-LACTAMASE SUPERFAMILY POTEIN"/>
    <property type="match status" value="1"/>
</dbReference>
<name>A0ABW3M805_9PSEU</name>
<dbReference type="Pfam" id="PF00753">
    <property type="entry name" value="Lactamase_B"/>
    <property type="match status" value="1"/>
</dbReference>
<dbReference type="EMBL" id="JBHTIS010000768">
    <property type="protein sequence ID" value="MFD1046731.1"/>
    <property type="molecule type" value="Genomic_DNA"/>
</dbReference>
<feature type="non-terminal residue" evidence="2">
    <location>
        <position position="1"/>
    </location>
</feature>
<evidence type="ECO:0000313" key="2">
    <source>
        <dbReference type="EMBL" id="MFD1046731.1"/>
    </source>
</evidence>
<feature type="domain" description="Metallo-beta-lactamase" evidence="1">
    <location>
        <begin position="25"/>
        <end position="108"/>
    </location>
</feature>
<dbReference type="Proteomes" id="UP001597045">
    <property type="component" value="Unassembled WGS sequence"/>
</dbReference>
<dbReference type="InterPro" id="IPR001279">
    <property type="entry name" value="Metallo-B-lactamas"/>
</dbReference>